<evidence type="ECO:0000256" key="2">
    <source>
        <dbReference type="ARBA" id="ARBA00009948"/>
    </source>
</evidence>
<dbReference type="PANTHER" id="PTHR21090:SF5">
    <property type="entry name" value="PENTAFUNCTIONAL AROM POLYPEPTIDE"/>
    <property type="match status" value="1"/>
</dbReference>
<dbReference type="InterPro" id="IPR036968">
    <property type="entry name" value="Enolpyruvate_Tfrase_sf"/>
</dbReference>
<comment type="function">
    <text evidence="8">Catalyzes the transfer of the enolpyruvyl moiety of phosphoenolpyruvate (PEP) to the 5-hydroxyl of shikimate-3-phosphate (S3P) to produce enolpyruvyl shikimate-3-phosphate and inorganic phosphate.</text>
</comment>
<dbReference type="AlphaFoldDB" id="A0A0R1N699"/>
<evidence type="ECO:0000313" key="10">
    <source>
        <dbReference type="EMBL" id="KRL13122.1"/>
    </source>
</evidence>
<dbReference type="GO" id="GO:0009073">
    <property type="term" value="P:aromatic amino acid family biosynthetic process"/>
    <property type="evidence" value="ECO:0007669"/>
    <property type="project" value="UniProtKB-KW"/>
</dbReference>
<dbReference type="Gene3D" id="3.65.10.10">
    <property type="entry name" value="Enolpyruvate transferase domain"/>
    <property type="match status" value="2"/>
</dbReference>
<feature type="binding site" evidence="8">
    <location>
        <position position="115"/>
    </location>
    <ligand>
        <name>phosphoenolpyruvate</name>
        <dbReference type="ChEBI" id="CHEBI:58702"/>
    </ligand>
</feature>
<dbReference type="GO" id="GO:0008652">
    <property type="term" value="P:amino acid biosynthetic process"/>
    <property type="evidence" value="ECO:0007669"/>
    <property type="project" value="UniProtKB-KW"/>
</dbReference>
<feature type="binding site" evidence="8">
    <location>
        <position position="159"/>
    </location>
    <ligand>
        <name>3-phosphoshikimate</name>
        <dbReference type="ChEBI" id="CHEBI:145989"/>
    </ligand>
</feature>
<dbReference type="SUPFAM" id="SSF55205">
    <property type="entry name" value="EPT/RTPC-like"/>
    <property type="match status" value="1"/>
</dbReference>
<feature type="binding site" evidence="8">
    <location>
        <position position="309"/>
    </location>
    <ligand>
        <name>3-phosphoshikimate</name>
        <dbReference type="ChEBI" id="CHEBI:145989"/>
    </ligand>
</feature>
<dbReference type="UniPathway" id="UPA00053">
    <property type="reaction ID" value="UER00089"/>
</dbReference>
<feature type="domain" description="Enolpyruvate transferase" evidence="9">
    <location>
        <begin position="4"/>
        <end position="416"/>
    </location>
</feature>
<keyword evidence="11" id="KW-1185">Reference proteome</keyword>
<comment type="pathway">
    <text evidence="1 8">Metabolic intermediate biosynthesis; chorismate biosynthesis; chorismate from D-erythrose 4-phosphate and phosphoenolpyruvate: step 6/7.</text>
</comment>
<comment type="caution">
    <text evidence="8">Lacks conserved residue(s) required for the propagation of feature annotation.</text>
</comment>
<dbReference type="PATRIC" id="fig|1423792.3.peg.2718"/>
<dbReference type="InterPro" id="IPR023193">
    <property type="entry name" value="EPSP_synthase_CS"/>
</dbReference>
<dbReference type="PIRSF" id="PIRSF000505">
    <property type="entry name" value="EPSPS"/>
    <property type="match status" value="1"/>
</dbReference>
<dbReference type="EC" id="2.5.1.19" evidence="8"/>
<dbReference type="PANTHER" id="PTHR21090">
    <property type="entry name" value="AROM/DEHYDROQUINATE SYNTHASE"/>
    <property type="match status" value="1"/>
</dbReference>
<evidence type="ECO:0000256" key="7">
    <source>
        <dbReference type="ARBA" id="ARBA00044633"/>
    </source>
</evidence>
<evidence type="ECO:0000259" key="9">
    <source>
        <dbReference type="Pfam" id="PF00275"/>
    </source>
</evidence>
<evidence type="ECO:0000256" key="1">
    <source>
        <dbReference type="ARBA" id="ARBA00004811"/>
    </source>
</evidence>
<dbReference type="FunFam" id="3.65.10.10:FF:000005">
    <property type="entry name" value="3-phosphoshikimate 1-carboxyvinyltransferase"/>
    <property type="match status" value="1"/>
</dbReference>
<dbReference type="InterPro" id="IPR006264">
    <property type="entry name" value="EPSP_synthase"/>
</dbReference>
<dbReference type="Pfam" id="PF00275">
    <property type="entry name" value="EPSP_synthase"/>
    <property type="match status" value="1"/>
</dbReference>
<evidence type="ECO:0000256" key="5">
    <source>
        <dbReference type="ARBA" id="ARBA00022679"/>
    </source>
</evidence>
<evidence type="ECO:0000256" key="8">
    <source>
        <dbReference type="HAMAP-Rule" id="MF_00210"/>
    </source>
</evidence>
<dbReference type="PROSITE" id="PS00104">
    <property type="entry name" value="EPSP_SYNTHASE_1"/>
    <property type="match status" value="1"/>
</dbReference>
<keyword evidence="4 8" id="KW-0028">Amino-acid biosynthesis</keyword>
<comment type="similarity">
    <text evidence="2 8">Belongs to the EPSP synthase family.</text>
</comment>
<evidence type="ECO:0000256" key="3">
    <source>
        <dbReference type="ARBA" id="ARBA00022490"/>
    </source>
</evidence>
<feature type="binding site" evidence="8">
    <location>
        <position position="87"/>
    </location>
    <ligand>
        <name>phosphoenolpyruvate</name>
        <dbReference type="ChEBI" id="CHEBI:58702"/>
    </ligand>
</feature>
<organism evidence="10 11">
    <name type="scientific">Schleiferilactobacillus perolens DSM 12744</name>
    <dbReference type="NCBI Taxonomy" id="1423792"/>
    <lineage>
        <taxon>Bacteria</taxon>
        <taxon>Bacillati</taxon>
        <taxon>Bacillota</taxon>
        <taxon>Bacilli</taxon>
        <taxon>Lactobacillales</taxon>
        <taxon>Lactobacillaceae</taxon>
        <taxon>Schleiferilactobacillus</taxon>
    </lineage>
</organism>
<evidence type="ECO:0000256" key="4">
    <source>
        <dbReference type="ARBA" id="ARBA00022605"/>
    </source>
</evidence>
<protein>
    <recommendedName>
        <fullName evidence="8">3-phosphoshikimate 1-carboxyvinyltransferase</fullName>
        <ecNumber evidence="8">2.5.1.19</ecNumber>
    </recommendedName>
    <alternativeName>
        <fullName evidence="8">5-enolpyruvylshikimate-3-phosphate synthase</fullName>
        <shortName evidence="8">EPSP synthase</shortName>
        <shortName evidence="8">EPSPS</shortName>
    </alternativeName>
</protein>
<feature type="binding site" evidence="8">
    <location>
        <position position="16"/>
    </location>
    <ligand>
        <name>3-phosphoshikimate</name>
        <dbReference type="ChEBI" id="CHEBI:145989"/>
    </ligand>
</feature>
<comment type="caution">
    <text evidence="10">The sequence shown here is derived from an EMBL/GenBank/DDBJ whole genome shotgun (WGS) entry which is preliminary data.</text>
</comment>
<feature type="active site" description="Proton acceptor" evidence="8">
    <location>
        <position position="309"/>
    </location>
</feature>
<dbReference type="NCBIfam" id="TIGR01356">
    <property type="entry name" value="aroA"/>
    <property type="match status" value="1"/>
</dbReference>
<feature type="binding site" evidence="8">
    <location>
        <position position="161"/>
    </location>
    <ligand>
        <name>phosphoenolpyruvate</name>
        <dbReference type="ChEBI" id="CHEBI:58702"/>
    </ligand>
</feature>
<keyword evidence="6 8" id="KW-0057">Aromatic amino acid biosynthesis</keyword>
<dbReference type="STRING" id="1423792.FD09_GL002666"/>
<comment type="catalytic activity">
    <reaction evidence="7">
        <text>3-phosphoshikimate + phosphoenolpyruvate = 5-O-(1-carboxyvinyl)-3-phosphoshikimate + phosphate</text>
        <dbReference type="Rhea" id="RHEA:21256"/>
        <dbReference type="ChEBI" id="CHEBI:43474"/>
        <dbReference type="ChEBI" id="CHEBI:57701"/>
        <dbReference type="ChEBI" id="CHEBI:58702"/>
        <dbReference type="ChEBI" id="CHEBI:145989"/>
        <dbReference type="EC" id="2.5.1.19"/>
    </reaction>
    <physiologicalReaction direction="left-to-right" evidence="7">
        <dbReference type="Rhea" id="RHEA:21257"/>
    </physiologicalReaction>
</comment>
<dbReference type="GO" id="GO:0005737">
    <property type="term" value="C:cytoplasm"/>
    <property type="evidence" value="ECO:0007669"/>
    <property type="project" value="UniProtKB-SubCell"/>
</dbReference>
<dbReference type="OrthoDB" id="9809920at2"/>
<feature type="binding site" evidence="8">
    <location>
        <position position="15"/>
    </location>
    <ligand>
        <name>phosphoenolpyruvate</name>
        <dbReference type="ChEBI" id="CHEBI:58702"/>
    </ligand>
</feature>
<sequence>MTYTIQGSIRFPGDKSIAHRALMIGAIAAGETTIDHLPDGGDIQTTIDVLAALGVNFEQTGTHMTVHGQGGFHWQTPTAPLALNNSGTTTRLLLGLLACPPSTILLTGDQSLSARPMERIAGPLRQMGTQIATTEGHLPIQIHPVANLHGAHIHLTVASAQVKSGILFAGLQADSETTVTGPVHTRDHTERLLAKAGANVVRQGLTVRIQPQTTPLQPLTIDLASDFSTAAFWIVLATLLPDSQLQLPSLSLNPTRTTLLDILARMGGDFQVVDFPRTDVAEPMGTLQVRQQSLQSTIVDATESARAIDELPLLALAATQAEGETVIQHIGELRVKESNRIAATETILQAAGAHIRQNGENWLITGPTPLNIPQHWPLIMPDHRMAMLQIATGLVAGAPVPTTVPNVVAVSYPELTYDLQKLVQFR</sequence>
<dbReference type="EMBL" id="AZEC01000005">
    <property type="protein sequence ID" value="KRL13122.1"/>
    <property type="molecule type" value="Genomic_DNA"/>
</dbReference>
<feature type="binding site" evidence="8">
    <location>
        <position position="340"/>
    </location>
    <ligand>
        <name>phosphoenolpyruvate</name>
        <dbReference type="ChEBI" id="CHEBI:58702"/>
    </ligand>
</feature>
<dbReference type="GO" id="GO:0003866">
    <property type="term" value="F:3-phosphoshikimate 1-carboxyvinyltransferase activity"/>
    <property type="evidence" value="ECO:0007669"/>
    <property type="project" value="UniProtKB-UniRule"/>
</dbReference>
<feature type="binding site" evidence="8">
    <location>
        <position position="161"/>
    </location>
    <ligand>
        <name>3-phosphoshikimate</name>
        <dbReference type="ChEBI" id="CHEBI:145989"/>
    </ligand>
</feature>
<keyword evidence="3 8" id="KW-0963">Cytoplasm</keyword>
<dbReference type="InterPro" id="IPR013792">
    <property type="entry name" value="RNA3'P_cycl/enolpyr_Trfase_a/b"/>
</dbReference>
<dbReference type="HAMAP" id="MF_00210">
    <property type="entry name" value="EPSP_synth"/>
    <property type="match status" value="1"/>
</dbReference>
<comment type="subunit">
    <text evidence="8">Monomer.</text>
</comment>
<reference evidence="10 11" key="1">
    <citation type="journal article" date="2015" name="Genome Announc.">
        <title>Expanding the biotechnology potential of lactobacilli through comparative genomics of 213 strains and associated genera.</title>
        <authorList>
            <person name="Sun Z."/>
            <person name="Harris H.M."/>
            <person name="McCann A."/>
            <person name="Guo C."/>
            <person name="Argimon S."/>
            <person name="Zhang W."/>
            <person name="Yang X."/>
            <person name="Jeffery I.B."/>
            <person name="Cooney J.C."/>
            <person name="Kagawa T.F."/>
            <person name="Liu W."/>
            <person name="Song Y."/>
            <person name="Salvetti E."/>
            <person name="Wrobel A."/>
            <person name="Rasinkangas P."/>
            <person name="Parkhill J."/>
            <person name="Rea M.C."/>
            <person name="O'Sullivan O."/>
            <person name="Ritari J."/>
            <person name="Douillard F.P."/>
            <person name="Paul Ross R."/>
            <person name="Yang R."/>
            <person name="Briner A.E."/>
            <person name="Felis G.E."/>
            <person name="de Vos W.M."/>
            <person name="Barrangou R."/>
            <person name="Klaenhammer T.R."/>
            <person name="Caufield P.W."/>
            <person name="Cui Y."/>
            <person name="Zhang H."/>
            <person name="O'Toole P.W."/>
        </authorList>
    </citation>
    <scope>NUCLEOTIDE SEQUENCE [LARGE SCALE GENOMIC DNA]</scope>
    <source>
        <strain evidence="10 11">DSM 12744</strain>
    </source>
</reference>
<feature type="binding site" evidence="8">
    <location>
        <position position="20"/>
    </location>
    <ligand>
        <name>3-phosphoshikimate</name>
        <dbReference type="ChEBI" id="CHEBI:145989"/>
    </ligand>
</feature>
<comment type="subcellular location">
    <subcellularLocation>
        <location evidence="8">Cytoplasm</location>
    </subcellularLocation>
</comment>
<dbReference type="PROSITE" id="PS00885">
    <property type="entry name" value="EPSP_SYNTHASE_2"/>
    <property type="match status" value="1"/>
</dbReference>
<evidence type="ECO:0000313" key="11">
    <source>
        <dbReference type="Proteomes" id="UP000051330"/>
    </source>
</evidence>
<name>A0A0R1N699_9LACO</name>
<dbReference type="RefSeq" id="WP_057820160.1">
    <property type="nucleotide sequence ID" value="NZ_AZEC01000005.1"/>
</dbReference>
<feature type="binding site" evidence="8">
    <location>
        <position position="15"/>
    </location>
    <ligand>
        <name>3-phosphoshikimate</name>
        <dbReference type="ChEBI" id="CHEBI:145989"/>
    </ligand>
</feature>
<dbReference type="InterPro" id="IPR001986">
    <property type="entry name" value="Enolpyruvate_Tfrase_dom"/>
</dbReference>
<feature type="binding site" evidence="8">
    <location>
        <position position="336"/>
    </location>
    <ligand>
        <name>3-phosphoshikimate</name>
        <dbReference type="ChEBI" id="CHEBI:145989"/>
    </ligand>
</feature>
<feature type="binding site" evidence="8">
    <location>
        <position position="384"/>
    </location>
    <ligand>
        <name>phosphoenolpyruvate</name>
        <dbReference type="ChEBI" id="CHEBI:58702"/>
    </ligand>
</feature>
<gene>
    <name evidence="8" type="primary">aroA</name>
    <name evidence="10" type="ORF">FD09_GL002666</name>
</gene>
<dbReference type="Proteomes" id="UP000051330">
    <property type="component" value="Unassembled WGS sequence"/>
</dbReference>
<keyword evidence="5 8" id="KW-0808">Transferase</keyword>
<proteinExistence type="inferred from homology"/>
<accession>A0A0R1N699</accession>
<dbReference type="GO" id="GO:0009423">
    <property type="term" value="P:chorismate biosynthetic process"/>
    <property type="evidence" value="ECO:0007669"/>
    <property type="project" value="UniProtKB-UniRule"/>
</dbReference>
<evidence type="ECO:0000256" key="6">
    <source>
        <dbReference type="ARBA" id="ARBA00023141"/>
    </source>
</evidence>